<keyword evidence="9" id="KW-0963">Cytoplasm</keyword>
<keyword evidence="6 9" id="KW-0418">Kinase</keyword>
<evidence type="ECO:0000256" key="5">
    <source>
        <dbReference type="ARBA" id="ARBA00022741"/>
    </source>
</evidence>
<evidence type="ECO:0000256" key="7">
    <source>
        <dbReference type="ARBA" id="ARBA00022840"/>
    </source>
</evidence>
<organism evidence="11 12">
    <name type="scientific">Marvinbryantia formatexigens DSM 14469</name>
    <dbReference type="NCBI Taxonomy" id="478749"/>
    <lineage>
        <taxon>Bacteria</taxon>
        <taxon>Bacillati</taxon>
        <taxon>Bacillota</taxon>
        <taxon>Clostridia</taxon>
        <taxon>Lachnospirales</taxon>
        <taxon>Lachnospiraceae</taxon>
        <taxon>Marvinbryantia</taxon>
    </lineage>
</organism>
<dbReference type="InterPro" id="IPR001048">
    <property type="entry name" value="Asp/Glu/Uridylate_kinase"/>
</dbReference>
<dbReference type="EMBL" id="ACCL02000012">
    <property type="protein sequence ID" value="EET60215.1"/>
    <property type="molecule type" value="Genomic_DNA"/>
</dbReference>
<gene>
    <name evidence="9 11" type="primary">argB</name>
    <name evidence="11" type="ORF">BRYFOR_07775</name>
</gene>
<comment type="caution">
    <text evidence="11">The sequence shown here is derived from an EMBL/GenBank/DDBJ whole genome shotgun (WGS) entry which is preliminary data.</text>
</comment>
<dbReference type="GO" id="GO:0005737">
    <property type="term" value="C:cytoplasm"/>
    <property type="evidence" value="ECO:0007669"/>
    <property type="project" value="UniProtKB-SubCell"/>
</dbReference>
<dbReference type="Proteomes" id="UP000005561">
    <property type="component" value="Unassembled WGS sequence"/>
</dbReference>
<evidence type="ECO:0000256" key="6">
    <source>
        <dbReference type="ARBA" id="ARBA00022777"/>
    </source>
</evidence>
<feature type="binding site" evidence="9">
    <location>
        <position position="89"/>
    </location>
    <ligand>
        <name>substrate</name>
    </ligand>
</feature>
<comment type="similarity">
    <text evidence="9">Belongs to the acetylglutamate kinase family. ArgB subfamily.</text>
</comment>
<name>C6LGL5_9FIRM</name>
<dbReference type="SUPFAM" id="SSF53633">
    <property type="entry name" value="Carbamate kinase-like"/>
    <property type="match status" value="1"/>
</dbReference>
<evidence type="ECO:0000313" key="12">
    <source>
        <dbReference type="Proteomes" id="UP000005561"/>
    </source>
</evidence>
<dbReference type="Gene3D" id="3.40.1160.10">
    <property type="entry name" value="Acetylglutamate kinase-like"/>
    <property type="match status" value="1"/>
</dbReference>
<proteinExistence type="inferred from homology"/>
<dbReference type="EC" id="2.7.2.8" evidence="9"/>
<evidence type="ECO:0000256" key="2">
    <source>
        <dbReference type="ARBA" id="ARBA00022571"/>
    </source>
</evidence>
<dbReference type="eggNOG" id="COG0548">
    <property type="taxonomic scope" value="Bacteria"/>
</dbReference>
<keyword evidence="5 9" id="KW-0547">Nucleotide-binding</keyword>
<comment type="catalytic activity">
    <reaction evidence="8 9">
        <text>N-acetyl-L-glutamate + ATP = N-acetyl-L-glutamyl 5-phosphate + ADP</text>
        <dbReference type="Rhea" id="RHEA:14629"/>
        <dbReference type="ChEBI" id="CHEBI:30616"/>
        <dbReference type="ChEBI" id="CHEBI:44337"/>
        <dbReference type="ChEBI" id="CHEBI:57936"/>
        <dbReference type="ChEBI" id="CHEBI:456216"/>
        <dbReference type="EC" id="2.7.2.8"/>
    </reaction>
</comment>
<evidence type="ECO:0000256" key="9">
    <source>
        <dbReference type="HAMAP-Rule" id="MF_00082"/>
    </source>
</evidence>
<evidence type="ECO:0000256" key="8">
    <source>
        <dbReference type="ARBA" id="ARBA00048141"/>
    </source>
</evidence>
<feature type="site" description="Transition state stabilizer" evidence="9">
    <location>
        <position position="32"/>
    </location>
</feature>
<feature type="domain" description="Aspartate/glutamate/uridylate kinase" evidence="10">
    <location>
        <begin position="27"/>
        <end position="215"/>
    </location>
</feature>
<evidence type="ECO:0000256" key="3">
    <source>
        <dbReference type="ARBA" id="ARBA00022605"/>
    </source>
</evidence>
<keyword evidence="4 9" id="KW-0808">Transferase</keyword>
<comment type="caution">
    <text evidence="9">Lacks conserved residue(s) required for the propagation of feature annotation.</text>
</comment>
<reference evidence="11" key="1">
    <citation type="submission" date="2009-07" db="EMBL/GenBank/DDBJ databases">
        <authorList>
            <person name="Weinstock G."/>
            <person name="Sodergren E."/>
            <person name="Clifton S."/>
            <person name="Fulton L."/>
            <person name="Fulton B."/>
            <person name="Courtney L."/>
            <person name="Fronick C."/>
            <person name="Harrison M."/>
            <person name="Strong C."/>
            <person name="Farmer C."/>
            <person name="Delahaunty K."/>
            <person name="Markovic C."/>
            <person name="Hall O."/>
            <person name="Minx P."/>
            <person name="Tomlinson C."/>
            <person name="Mitreva M."/>
            <person name="Nelson J."/>
            <person name="Hou S."/>
            <person name="Wollam A."/>
            <person name="Pepin K.H."/>
            <person name="Johnson M."/>
            <person name="Bhonagiri V."/>
            <person name="Nash W.E."/>
            <person name="Warren W."/>
            <person name="Chinwalla A."/>
            <person name="Mardis E.R."/>
            <person name="Wilson R.K."/>
        </authorList>
    </citation>
    <scope>NUCLEOTIDE SEQUENCE [LARGE SCALE GENOMIC DNA]</scope>
    <source>
        <strain evidence="11">DSM 14469</strain>
    </source>
</reference>
<comment type="function">
    <text evidence="9">Catalyzes the ATP-dependent phosphorylation of N-acetyl-L-glutamate.</text>
</comment>
<evidence type="ECO:0000256" key="1">
    <source>
        <dbReference type="ARBA" id="ARBA00004828"/>
    </source>
</evidence>
<dbReference type="HAMAP" id="MF_00082">
    <property type="entry name" value="ArgB"/>
    <property type="match status" value="1"/>
</dbReference>
<comment type="pathway">
    <text evidence="1 9">Amino-acid biosynthesis; L-arginine biosynthesis; N(2)-acetyl-L-ornithine from L-glutamate: step 2/4.</text>
</comment>
<dbReference type="GO" id="GO:0003991">
    <property type="term" value="F:acetylglutamate kinase activity"/>
    <property type="evidence" value="ECO:0007669"/>
    <property type="project" value="UniProtKB-UniRule"/>
</dbReference>
<keyword evidence="3 9" id="KW-0028">Amino-acid biosynthesis</keyword>
<feature type="binding site" evidence="9">
    <location>
        <begin position="67"/>
        <end position="68"/>
    </location>
    <ligand>
        <name>substrate</name>
    </ligand>
</feature>
<dbReference type="AlphaFoldDB" id="C6LGL5"/>
<protein>
    <recommendedName>
        <fullName evidence="9">Acetylglutamate kinase</fullName>
        <ecNumber evidence="9">2.7.2.8</ecNumber>
    </recommendedName>
    <alternativeName>
        <fullName evidence="9">N-acetyl-L-glutamate 5-phosphotransferase</fullName>
    </alternativeName>
    <alternativeName>
        <fullName evidence="9">NAG kinase</fullName>
        <shortName evidence="9">NAGK</shortName>
    </alternativeName>
</protein>
<feature type="binding site" evidence="9">
    <location>
        <position position="183"/>
    </location>
    <ligand>
        <name>substrate</name>
    </ligand>
</feature>
<sequence length="288" mass="31669">MESMENWLQKAEVLNEALPYIQRFHGKIMVVKYGGSAMVDHELKKSVIRDVALLKLVGFRPIIVHGGGKEITKWVNKAGLETRFVNGLRVTDKETMEIAEMVLNRINKGLVSMMEKLGVHAVGISGKDGTLLRVEKKLSKGQDIGYVGEIKKVNTGLLEKLLNDDFVPVICPIGSDDAYHSYNINADDAACAIASAMGATKLAFLTDIEGVYRNPLDKILADFRDDDPGGGGISGERHGGRRNAAEAAELYRGDEGGRFPRPYSGRAYCALPASGILHGPRRRYRYHK</sequence>
<dbReference type="InterPro" id="IPR004662">
    <property type="entry name" value="AcgluKinase_fam"/>
</dbReference>
<dbReference type="Pfam" id="PF00696">
    <property type="entry name" value="AA_kinase"/>
    <property type="match status" value="1"/>
</dbReference>
<evidence type="ECO:0000256" key="4">
    <source>
        <dbReference type="ARBA" id="ARBA00022679"/>
    </source>
</evidence>
<comment type="subcellular location">
    <subcellularLocation>
        <location evidence="9">Cytoplasm</location>
    </subcellularLocation>
</comment>
<dbReference type="NCBIfam" id="TIGR00761">
    <property type="entry name" value="argB"/>
    <property type="match status" value="1"/>
</dbReference>
<dbReference type="GO" id="GO:0005524">
    <property type="term" value="F:ATP binding"/>
    <property type="evidence" value="ECO:0007669"/>
    <property type="project" value="UniProtKB-UniRule"/>
</dbReference>
<dbReference type="PANTHER" id="PTHR23342">
    <property type="entry name" value="N-ACETYLGLUTAMATE SYNTHASE"/>
    <property type="match status" value="1"/>
</dbReference>
<keyword evidence="7 9" id="KW-0067">ATP-binding</keyword>
<keyword evidence="2 9" id="KW-0055">Arginine biosynthesis</keyword>
<dbReference type="UniPathway" id="UPA00068">
    <property type="reaction ID" value="UER00107"/>
</dbReference>
<dbReference type="GO" id="GO:0042450">
    <property type="term" value="P:L-arginine biosynthetic process via ornithine"/>
    <property type="evidence" value="ECO:0007669"/>
    <property type="project" value="UniProtKB-UniRule"/>
</dbReference>
<evidence type="ECO:0000259" key="10">
    <source>
        <dbReference type="Pfam" id="PF00696"/>
    </source>
</evidence>
<dbReference type="InterPro" id="IPR037528">
    <property type="entry name" value="ArgB"/>
</dbReference>
<keyword evidence="12" id="KW-1185">Reference proteome</keyword>
<dbReference type="FunFam" id="3.40.1160.10:FF:000004">
    <property type="entry name" value="Acetylglutamate kinase"/>
    <property type="match status" value="1"/>
</dbReference>
<dbReference type="STRING" id="168384.SAMN05660368_00966"/>
<accession>C6LGL5</accession>
<dbReference type="InterPro" id="IPR036393">
    <property type="entry name" value="AceGlu_kinase-like_sf"/>
</dbReference>
<dbReference type="PANTHER" id="PTHR23342:SF0">
    <property type="entry name" value="N-ACETYLGLUTAMATE SYNTHASE, MITOCHONDRIAL"/>
    <property type="match status" value="1"/>
</dbReference>
<evidence type="ECO:0000313" key="11">
    <source>
        <dbReference type="EMBL" id="EET60215.1"/>
    </source>
</evidence>